<proteinExistence type="predicted"/>
<dbReference type="InParanoid" id="M0D285"/>
<evidence type="ECO:0000313" key="4">
    <source>
        <dbReference type="Proteomes" id="UP000011513"/>
    </source>
</evidence>
<feature type="domain" description="HFX-2341-like N-terminal" evidence="1">
    <location>
        <begin position="8"/>
        <end position="126"/>
    </location>
</feature>
<dbReference type="AlphaFoldDB" id="M0D285"/>
<evidence type="ECO:0000259" key="1">
    <source>
        <dbReference type="Pfam" id="PF19810"/>
    </source>
</evidence>
<sequence>MGLKVPDRIHIAPVGYERDRVVDAAAQFKADFVVLISHTDNDDDGEKWLNLVQEGLTNKNIEYTTKYCDIFDLYDSLGKIAETIDDYREEEVYVNISSGSKITAVAGAIASMVTECTAYYAVAEEYSPEAQKIKEVTEIPHYPIDAPDENQTAVLEFVNLKENQDASPTKGELIHFSESNGLGYMDRNVGGKGKYRLLDTHIIDPLIQKGYIETVKEGRTIRVKITEEGRRANQAFRHLIDRSKYTWNLQPAE</sequence>
<organism evidence="3 4">
    <name type="scientific">Halogeometricum pallidum JCM 14848</name>
    <dbReference type="NCBI Taxonomy" id="1227487"/>
    <lineage>
        <taxon>Archaea</taxon>
        <taxon>Methanobacteriati</taxon>
        <taxon>Methanobacteriota</taxon>
        <taxon>Stenosarchaea group</taxon>
        <taxon>Halobacteria</taxon>
        <taxon>Halobacteriales</taxon>
        <taxon>Haloferacaceae</taxon>
        <taxon>Halogeometricum</taxon>
    </lineage>
</organism>
<dbReference type="OrthoDB" id="142096at2157"/>
<dbReference type="Gene3D" id="3.40.50.11700">
    <property type="match status" value="1"/>
</dbReference>
<dbReference type="eggNOG" id="arCOG01449">
    <property type="taxonomic scope" value="Archaea"/>
</dbReference>
<protein>
    <submittedName>
        <fullName evidence="3">Uncharacterized protein</fullName>
    </submittedName>
</protein>
<dbReference type="EMBL" id="AOIV01000035">
    <property type="protein sequence ID" value="ELZ28958.1"/>
    <property type="molecule type" value="Genomic_DNA"/>
</dbReference>
<dbReference type="RefSeq" id="WP_008387712.1">
    <property type="nucleotide sequence ID" value="NZ_AOIV01000035.1"/>
</dbReference>
<reference evidence="3 4" key="1">
    <citation type="journal article" date="2014" name="PLoS Genet.">
        <title>Phylogenetically driven sequencing of extremely halophilic archaea reveals strategies for static and dynamic osmo-response.</title>
        <authorList>
            <person name="Becker E.A."/>
            <person name="Seitzer P.M."/>
            <person name="Tritt A."/>
            <person name="Larsen D."/>
            <person name="Krusor M."/>
            <person name="Yao A.I."/>
            <person name="Wu D."/>
            <person name="Madern D."/>
            <person name="Eisen J.A."/>
            <person name="Darling A.E."/>
            <person name="Facciotti M.T."/>
        </authorList>
    </citation>
    <scope>NUCLEOTIDE SEQUENCE [LARGE SCALE GENOMIC DNA]</scope>
    <source>
        <strain evidence="3 4">JCM 14848</strain>
    </source>
</reference>
<dbReference type="Pfam" id="PF19810">
    <property type="entry name" value="HFX_2341_N"/>
    <property type="match status" value="1"/>
</dbReference>
<evidence type="ECO:0000259" key="2">
    <source>
        <dbReference type="Pfam" id="PF22665"/>
    </source>
</evidence>
<gene>
    <name evidence="3" type="ORF">C474_13689</name>
</gene>
<dbReference type="InterPro" id="IPR046260">
    <property type="entry name" value="HFX_2341-like_N"/>
</dbReference>
<dbReference type="Proteomes" id="UP000011513">
    <property type="component" value="Unassembled WGS sequence"/>
</dbReference>
<feature type="domain" description="DUF6293" evidence="2">
    <location>
        <begin position="138"/>
        <end position="236"/>
    </location>
</feature>
<evidence type="ECO:0000313" key="3">
    <source>
        <dbReference type="EMBL" id="ELZ28958.1"/>
    </source>
</evidence>
<dbReference type="InterPro" id="IPR054162">
    <property type="entry name" value="DUF6293_C"/>
</dbReference>
<keyword evidence="4" id="KW-1185">Reference proteome</keyword>
<name>M0D285_HALPD</name>
<dbReference type="Pfam" id="PF22665">
    <property type="entry name" value="WHD_DUF6293"/>
    <property type="match status" value="1"/>
</dbReference>
<accession>M0D285</accession>
<comment type="caution">
    <text evidence="3">The sequence shown here is derived from an EMBL/GenBank/DDBJ whole genome shotgun (WGS) entry which is preliminary data.</text>
</comment>